<gene>
    <name evidence="2" type="ORF">SDC9_158287</name>
</gene>
<reference evidence="2" key="1">
    <citation type="submission" date="2019-08" db="EMBL/GenBank/DDBJ databases">
        <authorList>
            <person name="Kucharzyk K."/>
            <person name="Murdoch R.W."/>
            <person name="Higgins S."/>
            <person name="Loffler F."/>
        </authorList>
    </citation>
    <scope>NUCLEOTIDE SEQUENCE</scope>
</reference>
<protein>
    <recommendedName>
        <fullName evidence="3">(R)-2-hydroxyisocaproyl-CoA dehydratase beta subunit</fullName>
    </recommendedName>
</protein>
<dbReference type="Gene3D" id="3.40.50.11900">
    <property type="match status" value="1"/>
</dbReference>
<proteinExistence type="inferred from homology"/>
<sequence length="111" mass="12425">MGAKAIEENVSEDNDDVYAALAEKYLSIGCSCMTPNPNRITMLNKAIDEYKVDAVVDVLLQACHTYSVETLTIKQFVNKEKNIPYMSIETDYSTSDVGQLNTRMSAFIEML</sequence>
<comment type="caution">
    <text evidence="2">The sequence shown here is derived from an EMBL/GenBank/DDBJ whole genome shotgun (WGS) entry which is preliminary data.</text>
</comment>
<dbReference type="PANTHER" id="PTHR30548">
    <property type="entry name" value="2-HYDROXYGLUTARYL-COA DEHYDRATASE, D-COMPONENT-RELATED"/>
    <property type="match status" value="1"/>
</dbReference>
<name>A0A645FCC0_9ZZZZ</name>
<evidence type="ECO:0008006" key="3">
    <source>
        <dbReference type="Google" id="ProtNLM"/>
    </source>
</evidence>
<evidence type="ECO:0000256" key="1">
    <source>
        <dbReference type="ARBA" id="ARBA00005806"/>
    </source>
</evidence>
<dbReference type="InterPro" id="IPR010327">
    <property type="entry name" value="FldB/FldC_alpha/beta"/>
</dbReference>
<organism evidence="2">
    <name type="scientific">bioreactor metagenome</name>
    <dbReference type="NCBI Taxonomy" id="1076179"/>
    <lineage>
        <taxon>unclassified sequences</taxon>
        <taxon>metagenomes</taxon>
        <taxon>ecological metagenomes</taxon>
    </lineage>
</organism>
<accession>A0A645FCC0</accession>
<dbReference type="PANTHER" id="PTHR30548:SF6">
    <property type="entry name" value="DEHYDRATASE SUBUNIT YJIM-RELATED"/>
    <property type="match status" value="1"/>
</dbReference>
<comment type="similarity">
    <text evidence="1">Belongs to the FldB/FldC dehydratase alpha/beta subunit family.</text>
</comment>
<dbReference type="AlphaFoldDB" id="A0A645FCC0"/>
<dbReference type="Pfam" id="PF06050">
    <property type="entry name" value="HGD-D"/>
    <property type="match status" value="1"/>
</dbReference>
<evidence type="ECO:0000313" key="2">
    <source>
        <dbReference type="EMBL" id="MPN10989.1"/>
    </source>
</evidence>
<dbReference type="EMBL" id="VSSQ01057178">
    <property type="protein sequence ID" value="MPN10989.1"/>
    <property type="molecule type" value="Genomic_DNA"/>
</dbReference>